<dbReference type="Proteomes" id="UP000534388">
    <property type="component" value="Unassembled WGS sequence"/>
</dbReference>
<organism evidence="1 2">
    <name type="scientific">Rugamonas brunnea</name>
    <dbReference type="NCBI Taxonomy" id="2758569"/>
    <lineage>
        <taxon>Bacteria</taxon>
        <taxon>Pseudomonadati</taxon>
        <taxon>Pseudomonadota</taxon>
        <taxon>Betaproteobacteria</taxon>
        <taxon>Burkholderiales</taxon>
        <taxon>Oxalobacteraceae</taxon>
        <taxon>Telluria group</taxon>
        <taxon>Rugamonas</taxon>
    </lineage>
</organism>
<comment type="caution">
    <text evidence="1">The sequence shown here is derived from an EMBL/GenBank/DDBJ whole genome shotgun (WGS) entry which is preliminary data.</text>
</comment>
<accession>A0A7W2EU16</accession>
<sequence>MSKSVKWRKRPRNKDYPAAEAYLALIVGPARARALGRRLRAAKLRQLPARDILRASRTPMSEVRAFDWVRQNKDIRKGRRFAPLLLVCDSQSGKLIVADGFHRLCAAFAQDQNATVPFKLA</sequence>
<evidence type="ECO:0000313" key="2">
    <source>
        <dbReference type="Proteomes" id="UP000534388"/>
    </source>
</evidence>
<evidence type="ECO:0000313" key="1">
    <source>
        <dbReference type="EMBL" id="MBA5638584.1"/>
    </source>
</evidence>
<name>A0A7W2EU16_9BURK</name>
<protein>
    <recommendedName>
        <fullName evidence="3">ParB-like nuclease family protein</fullName>
    </recommendedName>
</protein>
<reference evidence="1 2" key="1">
    <citation type="submission" date="2020-07" db="EMBL/GenBank/DDBJ databases">
        <title>Novel species isolated from subtropical streams in China.</title>
        <authorList>
            <person name="Lu H."/>
        </authorList>
    </citation>
    <scope>NUCLEOTIDE SEQUENCE [LARGE SCALE GENOMIC DNA]</scope>
    <source>
        <strain evidence="1 2">LX20W</strain>
    </source>
</reference>
<keyword evidence="2" id="KW-1185">Reference proteome</keyword>
<dbReference type="AlphaFoldDB" id="A0A7W2EU16"/>
<evidence type="ECO:0008006" key="3">
    <source>
        <dbReference type="Google" id="ProtNLM"/>
    </source>
</evidence>
<dbReference type="RefSeq" id="WP_182164281.1">
    <property type="nucleotide sequence ID" value="NZ_JACEZT010000010.1"/>
</dbReference>
<dbReference type="EMBL" id="JACEZT010000010">
    <property type="protein sequence ID" value="MBA5638584.1"/>
    <property type="molecule type" value="Genomic_DNA"/>
</dbReference>
<gene>
    <name evidence="1" type="ORF">H3H37_16105</name>
</gene>
<proteinExistence type="predicted"/>